<feature type="chain" id="PRO_5015424607" evidence="3">
    <location>
        <begin position="25"/>
        <end position="1077"/>
    </location>
</feature>
<dbReference type="Pfam" id="PF13374">
    <property type="entry name" value="TPR_10"/>
    <property type="match status" value="1"/>
</dbReference>
<dbReference type="PANTHER" id="PTHR10098:SF108">
    <property type="entry name" value="TETRATRICOPEPTIDE REPEAT PROTEIN 28"/>
    <property type="match status" value="1"/>
</dbReference>
<sequence length="1077" mass="121616">MKPTPTQLLLCCLFIFLQSNTTVSQVTKDTLSIFQLKSEADTLFKSREFKKAARIYADAGKRYTSVHLWRRAAQCYNTEATCYTNTNEYDKMYAPLQKGLKILEANVEGPTYEEGRGYDLLSYYYELKFGDLEKSEAYLKKAISVFQQLPDEEMALAKAINNMIYLSNVQGQYTKAIRYAEKVLRSVKEKGTDYDDLKSMVYTNVANSHFRLGSYEAAGDYHKKALSMNRKIHGENHLTVANDYMNLGLLAKSMFTYKESITYLNKAEAIAKPILGNKHPFLANVYTNIAAVYHELNQPILGLEYAEKALSIWQGIHGKDHFAANTLLKDLSLLHYELGNIDLAIEYALRALKVCIATVGEDDEKSASAYDYLGTFHSSEGSFDVAKDYLLKALEIYGKKYPEGHRRLSGVHEGLAENYQNMGNDSLALVHWYKSLEINSKLFLQGNPKRVTDLLSIGDFYMTKNQIGNAHRLYNKALKELQNSSNGDTHANNKMYLKVYKKSATCYLETYKRDKNRKALKKSLALFRNADSIVGQMRGDISAFKDKISFSEQIQELYQDAIAANLLDNRKGESLLNTFYFAEKSKSNILKELLNDDKKVFAGLPNEILEVEHELKVKQAFYSSKMANATNNDRFMEQGEKVSNTFKDKLFYTNRAYDSLITTIASDYPNYFKFKYDTDILSVPQIQQRLNSNTSLLEYVVLESVAYVFVITKNGFQVKELIIKDLGQSIGAFNEAIALKNIGTYKRMGHELYSVLLAPIARELRGNELIIVPDGLLWNVNFELLLTGDIDSKDPKVLPYLLKDYAVSYANSATLLFGDTYQKERYRSECLAFSFSDSIGAATTDPIRLSAFRDIGGDLPGTRKEIRAISEIVDGEYFYGSQAVESNFKAKAGQYAILHLALHGEVDHEHPENSKLYFTNTKDTLEDNFLYSHELFALNLPADLAVLSACNTGTGKIASGEGVMSLGNAFQYAGTKSLLLSSWEVSDRVAPGIMKSFYRNLKKGMRKSEALQQAKLCYLQTADINRANPFYWGSFYVLGDNAPIDLGAPDYFLFGLIFLMVLIAIGGFLYQKSKASR</sequence>
<dbReference type="AlphaFoldDB" id="A0A2T0MHZ9"/>
<feature type="repeat" description="TPR" evidence="1">
    <location>
        <begin position="367"/>
        <end position="400"/>
    </location>
</feature>
<dbReference type="SMART" id="SM00028">
    <property type="entry name" value="TPR"/>
    <property type="match status" value="9"/>
</dbReference>
<keyword evidence="2" id="KW-0472">Membrane</keyword>
<evidence type="ECO:0000256" key="3">
    <source>
        <dbReference type="SAM" id="SignalP"/>
    </source>
</evidence>
<dbReference type="OrthoDB" id="9771112at2"/>
<keyword evidence="2" id="KW-1133">Transmembrane helix</keyword>
<keyword evidence="2" id="KW-0812">Transmembrane</keyword>
<dbReference type="Gene3D" id="1.25.40.10">
    <property type="entry name" value="Tetratricopeptide repeat domain"/>
    <property type="match status" value="3"/>
</dbReference>
<evidence type="ECO:0000313" key="5">
    <source>
        <dbReference type="EMBL" id="PRX57194.1"/>
    </source>
</evidence>
<proteinExistence type="predicted"/>
<dbReference type="SUPFAM" id="SSF48452">
    <property type="entry name" value="TPR-like"/>
    <property type="match status" value="4"/>
</dbReference>
<dbReference type="PANTHER" id="PTHR10098">
    <property type="entry name" value="RAPSYN-RELATED"/>
    <property type="match status" value="1"/>
</dbReference>
<dbReference type="PROSITE" id="PS50005">
    <property type="entry name" value="TPR"/>
    <property type="match status" value="2"/>
</dbReference>
<name>A0A2T0MHZ9_9FLAO</name>
<reference evidence="5 6" key="1">
    <citation type="submission" date="2018-03" db="EMBL/GenBank/DDBJ databases">
        <title>Genomic Encyclopedia of Archaeal and Bacterial Type Strains, Phase II (KMG-II): from individual species to whole genera.</title>
        <authorList>
            <person name="Goeker M."/>
        </authorList>
    </citation>
    <scope>NUCLEOTIDE SEQUENCE [LARGE SCALE GENOMIC DNA]</scope>
    <source>
        <strain evidence="5 6">DSM 25027</strain>
    </source>
</reference>
<dbReference type="InterPro" id="IPR019734">
    <property type="entry name" value="TPR_rpt"/>
</dbReference>
<feature type="transmembrane region" description="Helical" evidence="2">
    <location>
        <begin position="1051"/>
        <end position="1070"/>
    </location>
</feature>
<accession>A0A2T0MHZ9</accession>
<evidence type="ECO:0000256" key="1">
    <source>
        <dbReference type="PROSITE-ProRule" id="PRU00339"/>
    </source>
</evidence>
<dbReference type="EMBL" id="PVYX01000001">
    <property type="protein sequence ID" value="PRX57194.1"/>
    <property type="molecule type" value="Genomic_DNA"/>
</dbReference>
<protein>
    <submittedName>
        <fullName evidence="5">CHAT domain-containing protein</fullName>
    </submittedName>
</protein>
<dbReference type="Pfam" id="PF13424">
    <property type="entry name" value="TPR_12"/>
    <property type="match status" value="2"/>
</dbReference>
<feature type="domain" description="CHAT" evidence="4">
    <location>
        <begin position="747"/>
        <end position="1040"/>
    </location>
</feature>
<organism evidence="5 6">
    <name type="scientific">Flagellimonas meridianipacifica</name>
    <dbReference type="NCBI Taxonomy" id="1080225"/>
    <lineage>
        <taxon>Bacteria</taxon>
        <taxon>Pseudomonadati</taxon>
        <taxon>Bacteroidota</taxon>
        <taxon>Flavobacteriia</taxon>
        <taxon>Flavobacteriales</taxon>
        <taxon>Flavobacteriaceae</taxon>
        <taxon>Flagellimonas</taxon>
    </lineage>
</organism>
<feature type="repeat" description="TPR" evidence="1">
    <location>
        <begin position="199"/>
        <end position="232"/>
    </location>
</feature>
<dbReference type="Proteomes" id="UP000237640">
    <property type="component" value="Unassembled WGS sequence"/>
</dbReference>
<keyword evidence="1" id="KW-0802">TPR repeat</keyword>
<evidence type="ECO:0000313" key="6">
    <source>
        <dbReference type="Proteomes" id="UP000237640"/>
    </source>
</evidence>
<feature type="signal peptide" evidence="3">
    <location>
        <begin position="1"/>
        <end position="24"/>
    </location>
</feature>
<dbReference type="InterPro" id="IPR024983">
    <property type="entry name" value="CHAT_dom"/>
</dbReference>
<evidence type="ECO:0000256" key="2">
    <source>
        <dbReference type="SAM" id="Phobius"/>
    </source>
</evidence>
<keyword evidence="3" id="KW-0732">Signal</keyword>
<gene>
    <name evidence="5" type="ORF">CLV81_1197</name>
</gene>
<dbReference type="RefSeq" id="WP_106144103.1">
    <property type="nucleotide sequence ID" value="NZ_PVYX01000001.1"/>
</dbReference>
<comment type="caution">
    <text evidence="5">The sequence shown here is derived from an EMBL/GenBank/DDBJ whole genome shotgun (WGS) entry which is preliminary data.</text>
</comment>
<evidence type="ECO:0000259" key="4">
    <source>
        <dbReference type="Pfam" id="PF12770"/>
    </source>
</evidence>
<dbReference type="InterPro" id="IPR011990">
    <property type="entry name" value="TPR-like_helical_dom_sf"/>
</dbReference>
<keyword evidence="6" id="KW-1185">Reference proteome</keyword>
<dbReference type="Pfam" id="PF12770">
    <property type="entry name" value="CHAT"/>
    <property type="match status" value="1"/>
</dbReference>